<dbReference type="KEGG" id="vg:11538057"/>
<name>E3SMD5_9CAUD</name>
<reference evidence="1 2" key="1">
    <citation type="submission" date="2009-10" db="EMBL/GenBank/DDBJ databases">
        <title>The Genome Sequence of Cyanophage 9515-10a.</title>
        <authorList>
            <consortium name="The Broad Institute Genome Sequencing Platform"/>
            <person name="Henn M.R."/>
            <person name="Sullivan M.S."/>
            <person name="Osburne M.S."/>
            <person name="Levin J."/>
            <person name="Malboeuf C."/>
            <person name="Casali M."/>
            <person name="Russ C."/>
            <person name="Lennon N."/>
            <person name="Erlich R."/>
            <person name="Young S.K."/>
            <person name="Koehrsen M."/>
            <person name="Yandava C."/>
            <person name="Zeng Q."/>
            <person name="Alvarado L."/>
            <person name="Anderson S."/>
            <person name="Berlin A."/>
            <person name="Borenstein D."/>
            <person name="Chen Z."/>
            <person name="Engels R."/>
            <person name="Freedman E."/>
            <person name="Gellesch M."/>
            <person name="Goldberg J."/>
            <person name="Green L."/>
            <person name="Griggs A."/>
            <person name="Gujja S."/>
            <person name="Heiman D."/>
            <person name="Hepburn T."/>
            <person name="Howarth C."/>
            <person name="Jen D."/>
            <person name="Larson L."/>
            <person name="Lewis B."/>
            <person name="Mehta T."/>
            <person name="Park D."/>
            <person name="Pearson M."/>
            <person name="Roberts A."/>
            <person name="Ryan E."/>
            <person name="Saif S."/>
            <person name="Shea T."/>
            <person name="Shenoy N."/>
            <person name="Sisk P."/>
            <person name="Stolte C."/>
            <person name="Sykes S."/>
            <person name="Walk T."/>
            <person name="White J."/>
            <person name="Yu Q."/>
            <person name="Coleman M.L."/>
            <person name="Huang K.H."/>
            <person name="Weigele P.R."/>
            <person name="DeFrancesco A.S."/>
            <person name="Kern S.E."/>
            <person name="Thompson L.R."/>
            <person name="Fu R."/>
            <person name="Hombeck B."/>
            <person name="Chisholm S.W."/>
            <person name="Haas B."/>
            <person name="Nusbaum C."/>
            <person name="Galagan J."/>
            <person name="Birren B."/>
        </authorList>
    </citation>
    <scope>NUCLEOTIDE SEQUENCE [LARGE SCALE GENOMIC DNA]</scope>
    <source>
        <strain evidence="1">9515-10a</strain>
    </source>
</reference>
<organism evidence="1 2">
    <name type="scientific">Cyanophage 9515-10a</name>
    <dbReference type="NCBI Taxonomy" id="444875"/>
    <lineage>
        <taxon>Viruses</taxon>
        <taxon>Duplodnaviria</taxon>
        <taxon>Heunggongvirae</taxon>
        <taxon>Uroviricota</taxon>
        <taxon>Caudoviricetes</taxon>
        <taxon>Autographivirales</taxon>
        <taxon>Sechaudvirinae</taxon>
        <taxon>Tangaroavirus</taxon>
        <taxon>Tangaroavirus tv951510a</taxon>
    </lineage>
</organism>
<dbReference type="GeneID" id="11538057"/>
<dbReference type="OrthoDB" id="22072at10239"/>
<proteinExistence type="predicted"/>
<protein>
    <submittedName>
        <fullName evidence="1">Predicted protein</fullName>
    </submittedName>
</protein>
<keyword evidence="2" id="KW-1185">Reference proteome</keyword>
<evidence type="ECO:0000313" key="2">
    <source>
        <dbReference type="Proteomes" id="UP000006529"/>
    </source>
</evidence>
<accession>E3SMD5</accession>
<dbReference type="RefSeq" id="YP_005087402.1">
    <property type="nucleotide sequence ID" value="NC_016657.1"/>
</dbReference>
<sequence>MTVYESEFNSFNKRNPSVYTKLLELSLRLKRVGASKYGMKALFEILRFNALLQSDKKFELNNSYAPYYARLLMKNEPLLDGFFRIRTLTSATK</sequence>
<gene>
    <name evidence="1" type="ORF">CYOG_00009</name>
</gene>
<evidence type="ECO:0000313" key="1">
    <source>
        <dbReference type="EMBL" id="ADP00030.1"/>
    </source>
</evidence>
<dbReference type="EMBL" id="GU071100">
    <property type="protein sequence ID" value="ADP00030.1"/>
    <property type="molecule type" value="Genomic_DNA"/>
</dbReference>
<dbReference type="Proteomes" id="UP000006529">
    <property type="component" value="Segment"/>
</dbReference>